<dbReference type="Proteomes" id="UP001273350">
    <property type="component" value="Unassembled WGS sequence"/>
</dbReference>
<evidence type="ECO:0000313" key="2">
    <source>
        <dbReference type="Proteomes" id="UP001273350"/>
    </source>
</evidence>
<sequence length="48" mass="5269">MKNPITTKKVHTVSDELTSMQTATTVYLFGIAICTLTNNRKVNISVGQ</sequence>
<dbReference type="RefSeq" id="WP_230002124.1">
    <property type="nucleotide sequence ID" value="NZ_CP087134.1"/>
</dbReference>
<reference evidence="1 2" key="1">
    <citation type="submission" date="2023-11" db="EMBL/GenBank/DDBJ databases">
        <title>Unpublished Manusciprt.</title>
        <authorList>
            <person name="Saticioglu I.B."/>
            <person name="Ay H."/>
            <person name="Ajmi N."/>
            <person name="Altun S."/>
            <person name="Duman M."/>
        </authorList>
    </citation>
    <scope>NUCLEOTIDE SEQUENCE [LARGE SCALE GENOMIC DNA]</scope>
    <source>
        <strain evidence="1 2">Fl-318</strain>
    </source>
</reference>
<accession>A0ABU4RIL3</accession>
<gene>
    <name evidence="1" type="ORF">SGQ83_19700</name>
</gene>
<evidence type="ECO:0000313" key="1">
    <source>
        <dbReference type="EMBL" id="MDX6191589.1"/>
    </source>
</evidence>
<keyword evidence="2" id="KW-1185">Reference proteome</keyword>
<proteinExistence type="predicted"/>
<dbReference type="EMBL" id="JAWXVI010000011">
    <property type="protein sequence ID" value="MDX6191589.1"/>
    <property type="molecule type" value="Genomic_DNA"/>
</dbReference>
<name>A0ABU4RIL3_9FLAO</name>
<organism evidence="1 2">
    <name type="scientific">Flavobacterium cupriresistens</name>
    <dbReference type="NCBI Taxonomy" id="2893885"/>
    <lineage>
        <taxon>Bacteria</taxon>
        <taxon>Pseudomonadati</taxon>
        <taxon>Bacteroidota</taxon>
        <taxon>Flavobacteriia</taxon>
        <taxon>Flavobacteriales</taxon>
        <taxon>Flavobacteriaceae</taxon>
        <taxon>Flavobacterium</taxon>
    </lineage>
</organism>
<protein>
    <submittedName>
        <fullName evidence="1">Uncharacterized protein</fullName>
    </submittedName>
</protein>
<comment type="caution">
    <text evidence="1">The sequence shown here is derived from an EMBL/GenBank/DDBJ whole genome shotgun (WGS) entry which is preliminary data.</text>
</comment>